<organism evidence="1 2">
    <name type="scientific">Candidatus Kerfeldbacteria bacterium CG08_land_8_20_14_0_20_40_16</name>
    <dbReference type="NCBI Taxonomy" id="2014244"/>
    <lineage>
        <taxon>Bacteria</taxon>
        <taxon>Candidatus Kerfeldiibacteriota</taxon>
    </lineage>
</organism>
<dbReference type="Gene3D" id="3.90.20.10">
    <property type="match status" value="1"/>
</dbReference>
<accession>A0A2H0YUP3</accession>
<dbReference type="AlphaFoldDB" id="A0A2H0YUP3"/>
<dbReference type="EMBL" id="PEXU01000052">
    <property type="protein sequence ID" value="PIS42207.1"/>
    <property type="molecule type" value="Genomic_DNA"/>
</dbReference>
<comment type="caution">
    <text evidence="1">The sequence shown here is derived from an EMBL/GenBank/DDBJ whole genome shotgun (WGS) entry which is preliminary data.</text>
</comment>
<dbReference type="Proteomes" id="UP000231542">
    <property type="component" value="Unassembled WGS sequence"/>
</dbReference>
<name>A0A2H0YUP3_9BACT</name>
<proteinExistence type="predicted"/>
<reference evidence="1 2" key="1">
    <citation type="submission" date="2017-09" db="EMBL/GenBank/DDBJ databases">
        <title>Depth-based differentiation of microbial function through sediment-hosted aquifers and enrichment of novel symbionts in the deep terrestrial subsurface.</title>
        <authorList>
            <person name="Probst A.J."/>
            <person name="Ladd B."/>
            <person name="Jarett J.K."/>
            <person name="Geller-Mcgrath D.E."/>
            <person name="Sieber C.M."/>
            <person name="Emerson J.B."/>
            <person name="Anantharaman K."/>
            <person name="Thomas B.C."/>
            <person name="Malmstrom R."/>
            <person name="Stieglmeier M."/>
            <person name="Klingl A."/>
            <person name="Woyke T."/>
            <person name="Ryan C.M."/>
            <person name="Banfield J.F."/>
        </authorList>
    </citation>
    <scope>NUCLEOTIDE SEQUENCE [LARGE SCALE GENOMIC DNA]</scope>
    <source>
        <strain evidence="1">CG08_land_8_20_14_0_20_40_16</strain>
    </source>
</reference>
<evidence type="ECO:0000313" key="1">
    <source>
        <dbReference type="EMBL" id="PIS42207.1"/>
    </source>
</evidence>
<evidence type="ECO:0000313" key="2">
    <source>
        <dbReference type="Proteomes" id="UP000231542"/>
    </source>
</evidence>
<protein>
    <submittedName>
        <fullName evidence="1">Uncharacterized protein</fullName>
    </submittedName>
</protein>
<gene>
    <name evidence="1" type="ORF">COT24_04670</name>
</gene>
<sequence length="120" mass="14042">MKKKDIKQIRKEIAEVIEDNINPQFEDIRVQLEGVEKRLDGRIDGVEKRLERVDSQMVTKSYLDDKLADLEGGLITKLRKEDQKMNLLVEIMRRKSLLTKADVKLLDEFRIFPKTSAKQS</sequence>